<protein>
    <submittedName>
        <fullName evidence="1">Uncharacterized protein</fullName>
    </submittedName>
</protein>
<reference evidence="1" key="1">
    <citation type="journal article" date="2021" name="Proc. Natl. Acad. Sci. U.S.A.">
        <title>A Catalog of Tens of Thousands of Viruses from Human Metagenomes Reveals Hidden Associations with Chronic Diseases.</title>
        <authorList>
            <person name="Tisza M.J."/>
            <person name="Buck C.B."/>
        </authorList>
    </citation>
    <scope>NUCLEOTIDE SEQUENCE</scope>
    <source>
        <strain evidence="1">CttqT1</strain>
    </source>
</reference>
<evidence type="ECO:0000313" key="1">
    <source>
        <dbReference type="EMBL" id="DAF64877.1"/>
    </source>
</evidence>
<name>A0A8S5TP16_9CAUD</name>
<accession>A0A8S5TP16</accession>
<organism evidence="1">
    <name type="scientific">Siphoviridae sp. cttqT1</name>
    <dbReference type="NCBI Taxonomy" id="2827961"/>
    <lineage>
        <taxon>Viruses</taxon>
        <taxon>Duplodnaviria</taxon>
        <taxon>Heunggongvirae</taxon>
        <taxon>Uroviricota</taxon>
        <taxon>Caudoviricetes</taxon>
    </lineage>
</organism>
<proteinExistence type="predicted"/>
<dbReference type="EMBL" id="BK032869">
    <property type="protein sequence ID" value="DAF64877.1"/>
    <property type="molecule type" value="Genomic_DNA"/>
</dbReference>
<sequence>MKLLAVERLLMYNFLALFFSSHFLLALALASVILAI</sequence>